<feature type="compositionally biased region" description="Basic and acidic residues" evidence="1">
    <location>
        <begin position="766"/>
        <end position="794"/>
    </location>
</feature>
<feature type="compositionally biased region" description="Acidic residues" evidence="1">
    <location>
        <begin position="501"/>
        <end position="515"/>
    </location>
</feature>
<feature type="compositionally biased region" description="Basic and acidic residues" evidence="1">
    <location>
        <begin position="154"/>
        <end position="183"/>
    </location>
</feature>
<feature type="compositionally biased region" description="Polar residues" evidence="1">
    <location>
        <begin position="214"/>
        <end position="226"/>
    </location>
</feature>
<dbReference type="RefSeq" id="XP_001389821.3">
    <property type="nucleotide sequence ID" value="XM_001389784.3"/>
</dbReference>
<dbReference type="KEGG" id="ang:An01g14280"/>
<sequence length="883" mass="97461">MTTASSLAPTNMEISVADDKMEMASPYQGHVDDFDIDIDIMEDQASVTDKDMMVADEYFEYDHDGTPDEDMVDDVAEPTMVDADEPYTGADYTVEMQDENERIYEAEMLEDDYEEDNDTPVVEAQDEAPISAEAQNQAVEGAQLPEESAVMPGDRNDVQQEFQEEPRTDQQSHADAQNDHPQDAEQLVDQSEEHAPQQPEIDTAESTEIRKPLNDSNTVEQESQNTAKEDDRGETANNSDQPQVPETGSSDAEPPADAHKDPAAKLESTVEAEHEEEGQEGGGGGEGAGEEEEGQIEEEGQRVKGGHGEEEAKVTKTQERSSEEQVVEHPAEREAPATERTPLYPVKVYYQDNEISLFPPREGDSSETFFLEDESLAFGSFGKLFESCRDVLREHIGDGDVLVVDVEALNIQLTEDSLHIDKVTLHQIVDLYLRLCHNDGVEEPEALYLSLSTRPTVAAELSSLSIAANEGKGLSEVYWDGYGEGEAASAEVYEDNQEVFIPDDPDDVQQESSEPEDVHSDFEGNYEPEVDSSLQTETAAQQQGGHDDQDHEDHDQAASDNGDAGGPTSSDVREGDNDRDSNRHEAHLAQSESAKSVDHHEPNESYESEEQSESTATVTQQPLPDSADDLAHHDHDHDYDEHETEYYGTGVADEEAYREEETNVDATEHYDYQEDAEAVENADISGEADEEFDGDATAPDVEEPLAFEEVHDNDQVQDGTVDTDFHDLQDDEGEVHSSGPDEDASKETKTVPDRASQDIPEVTNKSAEDLKDDSLGTAEDLLKSPRKDLRHAVEDTNVDEVEEPGEIHDEAEAAPATHEEADELTFDDEDYLDLGVQDGLAAGDEADLAKSPSRGPTKRHREAEDEFEFTETPTPDAKRSRSS</sequence>
<name>A0AAJ6VP78_ASPNG</name>
<gene>
    <name evidence="2" type="ORF">An01g14280</name>
</gene>
<dbReference type="GeneID" id="4978041"/>
<accession>A0AAJ6VP78</accession>
<reference evidence="2" key="1">
    <citation type="submission" date="2025-02" db="EMBL/GenBank/DDBJ databases">
        <authorList>
            <consortium name="NCBI Genome Project"/>
        </authorList>
    </citation>
    <scope>NUCLEOTIDE SEQUENCE</scope>
</reference>
<feature type="compositionally biased region" description="Acidic residues" evidence="1">
    <location>
        <begin position="107"/>
        <end position="118"/>
    </location>
</feature>
<proteinExistence type="predicted"/>
<feature type="compositionally biased region" description="Polar residues" evidence="1">
    <location>
        <begin position="235"/>
        <end position="250"/>
    </location>
</feature>
<evidence type="ECO:0000256" key="1">
    <source>
        <dbReference type="SAM" id="MobiDB-lite"/>
    </source>
</evidence>
<organism evidence="2">
    <name type="scientific">Aspergillus niger</name>
    <dbReference type="NCBI Taxonomy" id="5061"/>
    <lineage>
        <taxon>Eukaryota</taxon>
        <taxon>Fungi</taxon>
        <taxon>Dikarya</taxon>
        <taxon>Ascomycota</taxon>
        <taxon>Pezizomycotina</taxon>
        <taxon>Eurotiomycetes</taxon>
        <taxon>Eurotiomycetidae</taxon>
        <taxon>Eurotiales</taxon>
        <taxon>Aspergillaceae</taxon>
        <taxon>Aspergillus</taxon>
        <taxon>Aspergillus subgen. Circumdati</taxon>
    </lineage>
</organism>
<dbReference type="AlphaFoldDB" id="A0AAJ6VP78"/>
<reference evidence="2" key="2">
    <citation type="submission" date="2025-08" db="UniProtKB">
        <authorList>
            <consortium name="RefSeq"/>
        </authorList>
    </citation>
    <scope>IDENTIFICATION</scope>
</reference>
<feature type="compositionally biased region" description="Acidic residues" evidence="1">
    <location>
        <begin position="673"/>
        <end position="706"/>
    </location>
</feature>
<feature type="compositionally biased region" description="Basic and acidic residues" evidence="1">
    <location>
        <begin position="743"/>
        <end position="756"/>
    </location>
</feature>
<feature type="compositionally biased region" description="Basic and acidic residues" evidence="1">
    <location>
        <begin position="299"/>
        <end position="337"/>
    </location>
</feature>
<dbReference type="InterPro" id="IPR018822">
    <property type="entry name" value="UPF0646"/>
</dbReference>
<dbReference type="Pfam" id="PF10336">
    <property type="entry name" value="DUF2420"/>
    <property type="match status" value="1"/>
</dbReference>
<evidence type="ECO:0000313" key="2">
    <source>
        <dbReference type="RefSeq" id="XP_001389821.3"/>
    </source>
</evidence>
<feature type="compositionally biased region" description="Basic and acidic residues" evidence="1">
    <location>
        <begin position="629"/>
        <end position="640"/>
    </location>
</feature>
<feature type="compositionally biased region" description="Acidic residues" evidence="1">
    <location>
        <begin position="820"/>
        <end position="832"/>
    </location>
</feature>
<protein>
    <submittedName>
        <fullName evidence="2">Uncharacterized protein</fullName>
    </submittedName>
</protein>
<feature type="region of interest" description="Disordered" evidence="1">
    <location>
        <begin position="106"/>
        <end position="340"/>
    </location>
</feature>
<feature type="compositionally biased region" description="Basic and acidic residues" evidence="1">
    <location>
        <begin position="571"/>
        <end position="587"/>
    </location>
</feature>
<feature type="region of interest" description="Disordered" evidence="1">
    <location>
        <begin position="501"/>
        <end position="883"/>
    </location>
</feature>
<dbReference type="VEuPathDB" id="FungiDB:An01g14280"/>
<feature type="compositionally biased region" description="Acidic residues" evidence="1">
    <location>
        <begin position="288"/>
        <end position="298"/>
    </location>
</feature>
<feature type="compositionally biased region" description="Basic and acidic residues" evidence="1">
    <location>
        <begin position="545"/>
        <end position="557"/>
    </location>
</feature>